<reference evidence="1" key="2">
    <citation type="submission" date="2023-06" db="EMBL/GenBank/DDBJ databases">
        <authorList>
            <person name="Swenson N.G."/>
            <person name="Wegrzyn J.L."/>
            <person name="Mcevoy S.L."/>
        </authorList>
    </citation>
    <scope>NUCLEOTIDE SEQUENCE</scope>
    <source>
        <strain evidence="1">NS2018</strain>
        <tissue evidence="1">Leaf</tissue>
    </source>
</reference>
<organism evidence="1 2">
    <name type="scientific">Acer saccharum</name>
    <name type="common">Sugar maple</name>
    <dbReference type="NCBI Taxonomy" id="4024"/>
    <lineage>
        <taxon>Eukaryota</taxon>
        <taxon>Viridiplantae</taxon>
        <taxon>Streptophyta</taxon>
        <taxon>Embryophyta</taxon>
        <taxon>Tracheophyta</taxon>
        <taxon>Spermatophyta</taxon>
        <taxon>Magnoliopsida</taxon>
        <taxon>eudicotyledons</taxon>
        <taxon>Gunneridae</taxon>
        <taxon>Pentapetalae</taxon>
        <taxon>rosids</taxon>
        <taxon>malvids</taxon>
        <taxon>Sapindales</taxon>
        <taxon>Sapindaceae</taxon>
        <taxon>Hippocastanoideae</taxon>
        <taxon>Acereae</taxon>
        <taxon>Acer</taxon>
    </lineage>
</organism>
<comment type="caution">
    <text evidence="1">The sequence shown here is derived from an EMBL/GenBank/DDBJ whole genome shotgun (WGS) entry which is preliminary data.</text>
</comment>
<dbReference type="PANTHER" id="PTHR33358">
    <property type="entry name" value="F-BOX PROTEIN WITH A DOMAIN PROTEIN"/>
    <property type="match status" value="1"/>
</dbReference>
<evidence type="ECO:0000313" key="2">
    <source>
        <dbReference type="Proteomes" id="UP001168877"/>
    </source>
</evidence>
<dbReference type="AlphaFoldDB" id="A0AA39RZJ0"/>
<dbReference type="Pfam" id="PF14476">
    <property type="entry name" value="Chloroplast_duf"/>
    <property type="match status" value="1"/>
</dbReference>
<evidence type="ECO:0000313" key="1">
    <source>
        <dbReference type="EMBL" id="KAK0579974.1"/>
    </source>
</evidence>
<dbReference type="PANTHER" id="PTHR33358:SF12">
    <property type="entry name" value="F-BOX PROTEIN WITH A DOMAIN PROTEIN"/>
    <property type="match status" value="1"/>
</dbReference>
<accession>A0AA39RZJ0</accession>
<keyword evidence="2" id="KW-1185">Reference proteome</keyword>
<protein>
    <submittedName>
        <fullName evidence="1">Uncharacterized protein</fullName>
    </submittedName>
</protein>
<proteinExistence type="predicted"/>
<name>A0AA39RZJ0_ACESA</name>
<dbReference type="InterPro" id="IPR027949">
    <property type="entry name" value="Chloroplast_duf"/>
</dbReference>
<sequence>MEMEMREIVKVLKTKDREDYERLGNLVLKINKFLAISGPLITGNAAVGSFSGSPSLAVAAGALAAVVNSFGFSVADGLAKQGSTLSGESLVWNVPVLS</sequence>
<reference evidence="1" key="1">
    <citation type="journal article" date="2022" name="Plant J.">
        <title>Strategies of tolerance reflected in two North American maple genomes.</title>
        <authorList>
            <person name="McEvoy S.L."/>
            <person name="Sezen U.U."/>
            <person name="Trouern-Trend A."/>
            <person name="McMahon S.M."/>
            <person name="Schaberg P.G."/>
            <person name="Yang J."/>
            <person name="Wegrzyn J.L."/>
            <person name="Swenson N.G."/>
        </authorList>
    </citation>
    <scope>NUCLEOTIDE SEQUENCE</scope>
    <source>
        <strain evidence="1">NS2018</strain>
    </source>
</reference>
<dbReference type="Proteomes" id="UP001168877">
    <property type="component" value="Unassembled WGS sequence"/>
</dbReference>
<dbReference type="EMBL" id="JAUESC010000385">
    <property type="protein sequence ID" value="KAK0579974.1"/>
    <property type="molecule type" value="Genomic_DNA"/>
</dbReference>
<gene>
    <name evidence="1" type="ORF">LWI29_034350</name>
</gene>